<gene>
    <name evidence="9" type="ORF">AYL99_08346</name>
</gene>
<keyword evidence="4 8" id="KW-0812">Transmembrane</keyword>
<feature type="transmembrane region" description="Helical" evidence="8">
    <location>
        <begin position="314"/>
        <end position="338"/>
    </location>
</feature>
<feature type="compositionally biased region" description="Polar residues" evidence="7">
    <location>
        <begin position="1"/>
        <end position="11"/>
    </location>
</feature>
<evidence type="ECO:0008006" key="11">
    <source>
        <dbReference type="Google" id="ProtNLM"/>
    </source>
</evidence>
<organism evidence="9 10">
    <name type="scientific">Fonsecaea erecta</name>
    <dbReference type="NCBI Taxonomy" id="1367422"/>
    <lineage>
        <taxon>Eukaryota</taxon>
        <taxon>Fungi</taxon>
        <taxon>Dikarya</taxon>
        <taxon>Ascomycota</taxon>
        <taxon>Pezizomycotina</taxon>
        <taxon>Eurotiomycetes</taxon>
        <taxon>Chaetothyriomycetidae</taxon>
        <taxon>Chaetothyriales</taxon>
        <taxon>Herpotrichiellaceae</taxon>
        <taxon>Fonsecaea</taxon>
    </lineage>
</organism>
<dbReference type="RefSeq" id="XP_018690975.1">
    <property type="nucleotide sequence ID" value="XM_018839854.1"/>
</dbReference>
<feature type="transmembrane region" description="Helical" evidence="8">
    <location>
        <begin position="159"/>
        <end position="178"/>
    </location>
</feature>
<comment type="subcellular location">
    <subcellularLocation>
        <location evidence="1">Membrane</location>
        <topology evidence="1">Multi-pass membrane protein</topology>
    </subcellularLocation>
</comment>
<comment type="similarity">
    <text evidence="2">Belongs to the SLC29A/ENT transporter (TC 2.A.57) family.</text>
</comment>
<dbReference type="SUPFAM" id="SSF103473">
    <property type="entry name" value="MFS general substrate transporter"/>
    <property type="match status" value="1"/>
</dbReference>
<evidence type="ECO:0000256" key="6">
    <source>
        <dbReference type="ARBA" id="ARBA00023136"/>
    </source>
</evidence>
<keyword evidence="5 8" id="KW-1133">Transmembrane helix</keyword>
<feature type="transmembrane region" description="Helical" evidence="8">
    <location>
        <begin position="240"/>
        <end position="261"/>
    </location>
</feature>
<dbReference type="InterPro" id="IPR002259">
    <property type="entry name" value="Eqnu_transpt"/>
</dbReference>
<dbReference type="GO" id="GO:0034257">
    <property type="term" value="F:nicotinamide riboside transmembrane transporter activity"/>
    <property type="evidence" value="ECO:0007669"/>
    <property type="project" value="TreeGrafter"/>
</dbReference>
<dbReference type="EMBL" id="LVYI01000007">
    <property type="protein sequence ID" value="OAP57608.1"/>
    <property type="molecule type" value="Genomic_DNA"/>
</dbReference>
<feature type="transmembrane region" description="Helical" evidence="8">
    <location>
        <begin position="415"/>
        <end position="433"/>
    </location>
</feature>
<comment type="caution">
    <text evidence="9">The sequence shown here is derived from an EMBL/GenBank/DDBJ whole genome shotgun (WGS) entry which is preliminary data.</text>
</comment>
<dbReference type="AlphaFoldDB" id="A0A178ZCX5"/>
<feature type="transmembrane region" description="Helical" evidence="8">
    <location>
        <begin position="63"/>
        <end position="87"/>
    </location>
</feature>
<sequence length="478" mass="51799">MSTTATEQQPESFELPQLSSMGLFRSRQEYQPIRGDAERDDESIQDGPDEDIVVESPFSWVEYAIFVLLGIAMLWAWNMFLAAAPYFQHRFRGNQWILNHFQAAEVSVSTVTNLGSMIALTKLQKGASYPKRISLSLTISTAVFAVLSLSTLVHTSAGVYFGFLLVAIFAASFSTGLLQNGLFSFASGFGRSEYTQGIMTGQGIAGVLPPMAQIISVLVVPAKKDNNGADTADESPTSALVYFLTATAISAIALLNFFYLLKREARSRALQAAAKSTADEASEGDALTGSIATATGEGSDEPNKERPSVPLSTLFLRMPFLAAAVFICFAVTMVFPIFTASIESVNNIDSAIFIPTAFLLWNIGDLAGRLITLWPKISLTHYPFALFCIAMARLLFIPLYFLCNIKNKGGVVRSDFFYLIIVQFLFGLSNGYLGSECMMGSGQWVPPEEREAAGGFMGLMLVGGLTVGSLLSFLLGDI</sequence>
<keyword evidence="10" id="KW-1185">Reference proteome</keyword>
<protein>
    <recommendedName>
        <fullName evidence="11">Nucleoside transporter</fullName>
    </recommendedName>
</protein>
<evidence type="ECO:0000256" key="8">
    <source>
        <dbReference type="SAM" id="Phobius"/>
    </source>
</evidence>
<keyword evidence="6 8" id="KW-0472">Membrane</keyword>
<evidence type="ECO:0000256" key="4">
    <source>
        <dbReference type="ARBA" id="ARBA00022692"/>
    </source>
</evidence>
<dbReference type="Pfam" id="PF01733">
    <property type="entry name" value="Nucleoside_tran"/>
    <property type="match status" value="1"/>
</dbReference>
<evidence type="ECO:0000256" key="3">
    <source>
        <dbReference type="ARBA" id="ARBA00022448"/>
    </source>
</evidence>
<evidence type="ECO:0000313" key="9">
    <source>
        <dbReference type="EMBL" id="OAP57608.1"/>
    </source>
</evidence>
<feature type="transmembrane region" description="Helical" evidence="8">
    <location>
        <begin position="382"/>
        <end position="403"/>
    </location>
</feature>
<dbReference type="GO" id="GO:0015205">
    <property type="term" value="F:nucleobase transmembrane transporter activity"/>
    <property type="evidence" value="ECO:0007669"/>
    <property type="project" value="TreeGrafter"/>
</dbReference>
<dbReference type="GO" id="GO:0005886">
    <property type="term" value="C:plasma membrane"/>
    <property type="evidence" value="ECO:0007669"/>
    <property type="project" value="TreeGrafter"/>
</dbReference>
<dbReference type="InterPro" id="IPR036259">
    <property type="entry name" value="MFS_trans_sf"/>
</dbReference>
<evidence type="ECO:0000256" key="7">
    <source>
        <dbReference type="SAM" id="MobiDB-lite"/>
    </source>
</evidence>
<proteinExistence type="inferred from homology"/>
<dbReference type="Proteomes" id="UP000078343">
    <property type="component" value="Unassembled WGS sequence"/>
</dbReference>
<dbReference type="OrthoDB" id="46396at2759"/>
<keyword evidence="3" id="KW-0813">Transport</keyword>
<feature type="region of interest" description="Disordered" evidence="7">
    <location>
        <begin position="1"/>
        <end position="23"/>
    </location>
</feature>
<dbReference type="PANTHER" id="PTHR10332">
    <property type="entry name" value="EQUILIBRATIVE NUCLEOSIDE TRANSPORTER"/>
    <property type="match status" value="1"/>
</dbReference>
<dbReference type="PIRSF" id="PIRSF016379">
    <property type="entry name" value="ENT"/>
    <property type="match status" value="1"/>
</dbReference>
<dbReference type="PRINTS" id="PR01130">
    <property type="entry name" value="DERENTRNSPRT"/>
</dbReference>
<evidence type="ECO:0000313" key="10">
    <source>
        <dbReference type="Proteomes" id="UP000078343"/>
    </source>
</evidence>
<dbReference type="GO" id="GO:0000329">
    <property type="term" value="C:fungal-type vacuole membrane"/>
    <property type="evidence" value="ECO:0007669"/>
    <property type="project" value="TreeGrafter"/>
</dbReference>
<accession>A0A178ZCX5</accession>
<dbReference type="GeneID" id="30012514"/>
<evidence type="ECO:0000256" key="2">
    <source>
        <dbReference type="ARBA" id="ARBA00007965"/>
    </source>
</evidence>
<evidence type="ECO:0000256" key="1">
    <source>
        <dbReference type="ARBA" id="ARBA00004141"/>
    </source>
</evidence>
<feature type="transmembrane region" description="Helical" evidence="8">
    <location>
        <begin position="453"/>
        <end position="475"/>
    </location>
</feature>
<reference evidence="9 10" key="1">
    <citation type="submission" date="2016-04" db="EMBL/GenBank/DDBJ databases">
        <title>Draft genome of Fonsecaea erecta CBS 125763.</title>
        <authorList>
            <person name="Weiss V.A."/>
            <person name="Vicente V.A."/>
            <person name="Raittz R.T."/>
            <person name="Moreno L.F."/>
            <person name="De Souza E.M."/>
            <person name="Pedrosa F.O."/>
            <person name="Steffens M.B."/>
            <person name="Faoro H."/>
            <person name="Tadra-Sfeir M.Z."/>
            <person name="Najafzadeh M.J."/>
            <person name="Felipe M.S."/>
            <person name="Teixeira M."/>
            <person name="Sun J."/>
            <person name="Xi L."/>
            <person name="Gomes R."/>
            <person name="De Azevedo C.M."/>
            <person name="Salgado C.G."/>
            <person name="Da Silva M.B."/>
            <person name="Nascimento M.F."/>
            <person name="Queiroz-Telles F."/>
            <person name="Attili D.S."/>
            <person name="Gorbushina A."/>
        </authorList>
    </citation>
    <scope>NUCLEOTIDE SEQUENCE [LARGE SCALE GENOMIC DNA]</scope>
    <source>
        <strain evidence="9 10">CBS 125763</strain>
    </source>
</reference>
<evidence type="ECO:0000256" key="5">
    <source>
        <dbReference type="ARBA" id="ARBA00022989"/>
    </source>
</evidence>
<feature type="transmembrane region" description="Helical" evidence="8">
    <location>
        <begin position="133"/>
        <end position="153"/>
    </location>
</feature>
<feature type="transmembrane region" description="Helical" evidence="8">
    <location>
        <begin position="199"/>
        <end position="220"/>
    </location>
</feature>
<name>A0A178ZCX5_9EURO</name>
<dbReference type="PANTHER" id="PTHR10332:SF88">
    <property type="entry name" value="EQUILIBRATIVE NUCLEOSIDE TRANSPORTER 1, ISOFORM A"/>
    <property type="match status" value="1"/>
</dbReference>